<proteinExistence type="predicted"/>
<keyword evidence="1" id="KW-1185">Reference proteome</keyword>
<dbReference type="Proteomes" id="UP000189703">
    <property type="component" value="Unplaced"/>
</dbReference>
<dbReference type="KEGG" id="nnu:104599018"/>
<reference evidence="2" key="1">
    <citation type="submission" date="2025-08" db="UniProtKB">
        <authorList>
            <consortium name="RefSeq"/>
        </authorList>
    </citation>
    <scope>IDENTIFICATION</scope>
</reference>
<evidence type="ECO:0000313" key="2">
    <source>
        <dbReference type="RefSeq" id="XP_010259680.1"/>
    </source>
</evidence>
<dbReference type="AlphaFoldDB" id="A0A1U8AC22"/>
<gene>
    <name evidence="2" type="primary">LOC104599018</name>
</gene>
<dbReference type="eggNOG" id="ENOG502S9DT">
    <property type="taxonomic scope" value="Eukaryota"/>
</dbReference>
<dbReference type="OrthoDB" id="1685715at2759"/>
<organism evidence="1 2">
    <name type="scientific">Nelumbo nucifera</name>
    <name type="common">Sacred lotus</name>
    <dbReference type="NCBI Taxonomy" id="4432"/>
    <lineage>
        <taxon>Eukaryota</taxon>
        <taxon>Viridiplantae</taxon>
        <taxon>Streptophyta</taxon>
        <taxon>Embryophyta</taxon>
        <taxon>Tracheophyta</taxon>
        <taxon>Spermatophyta</taxon>
        <taxon>Magnoliopsida</taxon>
        <taxon>Proteales</taxon>
        <taxon>Nelumbonaceae</taxon>
        <taxon>Nelumbo</taxon>
    </lineage>
</organism>
<protein>
    <submittedName>
        <fullName evidence="2">Uncharacterized protein LOC104599018</fullName>
    </submittedName>
</protein>
<name>A0A1U8AC22_NELNU</name>
<dbReference type="OMA" id="CLCISAP"/>
<sequence>MASSMCLCISAPLRASQTINQETCSKKSVLVSLSNHTTTRAGIKLLVPGCLRISSITVDCGHCGLLVASSRHILGSISSHSNVDYSTYTVMYGYWVGPDVEDGWGYVEAFVDQII</sequence>
<evidence type="ECO:0000313" key="1">
    <source>
        <dbReference type="Proteomes" id="UP000189703"/>
    </source>
</evidence>
<dbReference type="GeneID" id="104599018"/>
<dbReference type="RefSeq" id="XP_010259680.1">
    <property type="nucleotide sequence ID" value="XM_010261378.2"/>
</dbReference>
<accession>A0A1U8AC22</accession>